<keyword evidence="3" id="KW-1185">Reference proteome</keyword>
<reference evidence="2 3" key="1">
    <citation type="journal article" date="2014" name="Genome Biol. Evol.">
        <title>The genome of the myxosporean Thelohanellus kitauei shows adaptations to nutrient acquisition within its fish host.</title>
        <authorList>
            <person name="Yang Y."/>
            <person name="Xiong J."/>
            <person name="Zhou Z."/>
            <person name="Huo F."/>
            <person name="Miao W."/>
            <person name="Ran C."/>
            <person name="Liu Y."/>
            <person name="Zhang J."/>
            <person name="Feng J."/>
            <person name="Wang M."/>
            <person name="Wang M."/>
            <person name="Wang L."/>
            <person name="Yao B."/>
        </authorList>
    </citation>
    <scope>NUCLEOTIDE SEQUENCE [LARGE SCALE GENOMIC DNA]</scope>
    <source>
        <strain evidence="2">Wuqing</strain>
    </source>
</reference>
<comment type="caution">
    <text evidence="2">The sequence shown here is derived from an EMBL/GenBank/DDBJ whole genome shotgun (WGS) entry which is preliminary data.</text>
</comment>
<organism evidence="2 3">
    <name type="scientific">Thelohanellus kitauei</name>
    <name type="common">Myxosporean</name>
    <dbReference type="NCBI Taxonomy" id="669202"/>
    <lineage>
        <taxon>Eukaryota</taxon>
        <taxon>Metazoa</taxon>
        <taxon>Cnidaria</taxon>
        <taxon>Myxozoa</taxon>
        <taxon>Myxosporea</taxon>
        <taxon>Bivalvulida</taxon>
        <taxon>Platysporina</taxon>
        <taxon>Myxobolidae</taxon>
        <taxon>Thelohanellus</taxon>
    </lineage>
</organism>
<evidence type="ECO:0000313" key="3">
    <source>
        <dbReference type="Proteomes" id="UP000031668"/>
    </source>
</evidence>
<accession>A0A0C2M9M6</accession>
<gene>
    <name evidence="2" type="ORF">RF11_01741</name>
</gene>
<feature type="compositionally biased region" description="Polar residues" evidence="1">
    <location>
        <begin position="8"/>
        <end position="26"/>
    </location>
</feature>
<dbReference type="Proteomes" id="UP000031668">
    <property type="component" value="Unassembled WGS sequence"/>
</dbReference>
<dbReference type="AlphaFoldDB" id="A0A0C2M9M6"/>
<sequence length="118" mass="13236">MAGICPSKDNSSLHQTLSLSAASGTEDSGDDLSLSAIPPWRQYDHHCWMPSYCTHASNIYQTQLPGWTSHAMQGKAPSQASMNQKLRVLRLRKYKLTIRVYRDLTRATMLLENRALAS</sequence>
<evidence type="ECO:0000313" key="2">
    <source>
        <dbReference type="EMBL" id="KII61024.1"/>
    </source>
</evidence>
<evidence type="ECO:0000256" key="1">
    <source>
        <dbReference type="SAM" id="MobiDB-lite"/>
    </source>
</evidence>
<feature type="region of interest" description="Disordered" evidence="1">
    <location>
        <begin position="1"/>
        <end position="33"/>
    </location>
</feature>
<name>A0A0C2M9M6_THEKT</name>
<proteinExistence type="predicted"/>
<dbReference type="EMBL" id="JWZT01005389">
    <property type="protein sequence ID" value="KII61024.1"/>
    <property type="molecule type" value="Genomic_DNA"/>
</dbReference>
<protein>
    <submittedName>
        <fullName evidence="2">Uncharacterized protein</fullName>
    </submittedName>
</protein>